<name>A0A078A8G2_STYLE</name>
<keyword evidence="1" id="KW-1133">Transmembrane helix</keyword>
<accession>A0A078A8G2</accession>
<feature type="transmembrane region" description="Helical" evidence="1">
    <location>
        <begin position="445"/>
        <end position="465"/>
    </location>
</feature>
<dbReference type="AlphaFoldDB" id="A0A078A8G2"/>
<dbReference type="Proteomes" id="UP000039865">
    <property type="component" value="Unassembled WGS sequence"/>
</dbReference>
<reference evidence="2 3" key="1">
    <citation type="submission" date="2014-06" db="EMBL/GenBank/DDBJ databases">
        <authorList>
            <person name="Swart Estienne"/>
        </authorList>
    </citation>
    <scope>NUCLEOTIDE SEQUENCE [LARGE SCALE GENOMIC DNA]</scope>
    <source>
        <strain evidence="2 3">130c</strain>
    </source>
</reference>
<dbReference type="InParanoid" id="A0A078A8G2"/>
<keyword evidence="3" id="KW-1185">Reference proteome</keyword>
<protein>
    <submittedName>
        <fullName evidence="2">Uncharacterized protein</fullName>
    </submittedName>
</protein>
<evidence type="ECO:0000313" key="2">
    <source>
        <dbReference type="EMBL" id="CDW78550.1"/>
    </source>
</evidence>
<evidence type="ECO:0000256" key="1">
    <source>
        <dbReference type="SAM" id="Phobius"/>
    </source>
</evidence>
<gene>
    <name evidence="2" type="primary">Contig13825.g14750</name>
    <name evidence="2" type="ORF">STYLEM_7530</name>
</gene>
<dbReference type="OrthoDB" id="10591095at2759"/>
<evidence type="ECO:0000313" key="3">
    <source>
        <dbReference type="Proteomes" id="UP000039865"/>
    </source>
</evidence>
<dbReference type="EMBL" id="CCKQ01007194">
    <property type="protein sequence ID" value="CDW78550.1"/>
    <property type="molecule type" value="Genomic_DNA"/>
</dbReference>
<organism evidence="2 3">
    <name type="scientific">Stylonychia lemnae</name>
    <name type="common">Ciliate</name>
    <dbReference type="NCBI Taxonomy" id="5949"/>
    <lineage>
        <taxon>Eukaryota</taxon>
        <taxon>Sar</taxon>
        <taxon>Alveolata</taxon>
        <taxon>Ciliophora</taxon>
        <taxon>Intramacronucleata</taxon>
        <taxon>Spirotrichea</taxon>
        <taxon>Stichotrichia</taxon>
        <taxon>Sporadotrichida</taxon>
        <taxon>Oxytrichidae</taxon>
        <taxon>Stylonychinae</taxon>
        <taxon>Stylonychia</taxon>
    </lineage>
</organism>
<keyword evidence="1" id="KW-0472">Membrane</keyword>
<proteinExistence type="predicted"/>
<keyword evidence="1" id="KW-0812">Transmembrane</keyword>
<sequence length="557" mass="65082">MEYREKGQEKHKKVLRFIEEEKGQQMRVIRNAFKLVILPTQDIRDIPQSHPNYYNYLVKWRQLEVWDKKDSQKNEDKKIMYKLVFKLPYENTLLQSSNFLDLQRVIIDIESYVNYMEQRTEDYILNLISSQQFTEENYNEIVQSDIKSQKLKTLLTNLARFALQNVINLPDYKDKVQEKSFEVNDLMKIGKFKKELLFHIYNQLIRAKYEHYVVVLGTEYMLQVKYSKGSMVKFDILGVIVLLYEVPYISVPTIRDNEQVFEKEFEKLDKSKIDEIIITVKQHQVNDSQFDGAKQMIEQGLKESLLWYQNTINKPKQIVQDKDNKDQKPRGDPRLDNLAGVLLSRFINKQSSYHWHILFSKIQEINSKSGRIITNHEIAIKRGEQLLKASTALKLGVFMRLKAQFKVGQRTKEVEVIVFNQKSNPQTSVQSLFLSGVKDFSFKKIFTANGMAVMAFLCLLIVFFMHKSLCAPTKEEVYAAISGEKLAPLSSSTHALDPDDVIQDPRELIEGSDQEGLIALLCNKRNDMIMNLGVIFLLLTVTRQFVIRYNAKADRVR</sequence>
<feature type="transmembrane region" description="Helical" evidence="1">
    <location>
        <begin position="528"/>
        <end position="547"/>
    </location>
</feature>